<name>A0A4Q0YQM7_9GAMM</name>
<sequence length="87" mass="9852">MTELLFLVGFALALIVTGVSAIGIFAAVVVGFVIMALAGMLGLLFKMLPWIILIGAIIWLFRGKDKSARRCRDYCYDRSRTYRRKHR</sequence>
<dbReference type="Proteomes" id="UP000290287">
    <property type="component" value="Unassembled WGS sequence"/>
</dbReference>
<dbReference type="Pfam" id="PF09583">
    <property type="entry name" value="Phageshock_PspG"/>
    <property type="match status" value="1"/>
</dbReference>
<gene>
    <name evidence="2" type="primary">pspG</name>
    <name evidence="2" type="ORF">CS022_10270</name>
</gene>
<keyword evidence="1" id="KW-0472">Membrane</keyword>
<feature type="transmembrane region" description="Helical" evidence="1">
    <location>
        <begin position="31"/>
        <end position="61"/>
    </location>
</feature>
<dbReference type="OrthoDB" id="5894062at2"/>
<keyword evidence="1" id="KW-0812">Transmembrane</keyword>
<evidence type="ECO:0000256" key="1">
    <source>
        <dbReference type="SAM" id="Phobius"/>
    </source>
</evidence>
<dbReference type="EMBL" id="PEIB01000010">
    <property type="protein sequence ID" value="RXJ73352.1"/>
    <property type="molecule type" value="Genomic_DNA"/>
</dbReference>
<accession>A0A4Q0YQM7</accession>
<proteinExistence type="predicted"/>
<reference evidence="2 3" key="1">
    <citation type="submission" date="2017-10" db="EMBL/GenBank/DDBJ databases">
        <title>Nyctiphanis sp. nov., isolated from the stomach of the euphausiid Nyctiphanes simplex (Hansen, 1911) in the Gulf of California.</title>
        <authorList>
            <person name="Gomez-Gil B."/>
            <person name="Aguilar-Mendez M."/>
            <person name="Lopez-Cortes A."/>
            <person name="Gomez-Gutierrez J."/>
            <person name="Roque A."/>
            <person name="Lang E."/>
            <person name="Gonzalez-Castillo A."/>
        </authorList>
    </citation>
    <scope>NUCLEOTIDE SEQUENCE [LARGE SCALE GENOMIC DNA]</scope>
    <source>
        <strain evidence="2 3">CAIM 600</strain>
    </source>
</reference>
<dbReference type="AlphaFoldDB" id="A0A4Q0YQM7"/>
<organism evidence="2 3">
    <name type="scientific">Veronia nyctiphanis</name>
    <dbReference type="NCBI Taxonomy" id="1278244"/>
    <lineage>
        <taxon>Bacteria</taxon>
        <taxon>Pseudomonadati</taxon>
        <taxon>Pseudomonadota</taxon>
        <taxon>Gammaproteobacteria</taxon>
        <taxon>Vibrionales</taxon>
        <taxon>Vibrionaceae</taxon>
        <taxon>Veronia</taxon>
    </lineage>
</organism>
<dbReference type="NCBIfam" id="TIGR02975">
    <property type="entry name" value="phageshock_pspG"/>
    <property type="match status" value="1"/>
</dbReference>
<dbReference type="RefSeq" id="WP_129122188.1">
    <property type="nucleotide sequence ID" value="NZ_PEIB01000010.1"/>
</dbReference>
<protein>
    <submittedName>
        <fullName evidence="2">Envelope stress response protein PspG</fullName>
    </submittedName>
</protein>
<keyword evidence="3" id="KW-1185">Reference proteome</keyword>
<evidence type="ECO:0000313" key="2">
    <source>
        <dbReference type="EMBL" id="RXJ73352.1"/>
    </source>
</evidence>
<dbReference type="InterPro" id="IPR014318">
    <property type="entry name" value="Phageshock_PspG"/>
</dbReference>
<evidence type="ECO:0000313" key="3">
    <source>
        <dbReference type="Proteomes" id="UP000290287"/>
    </source>
</evidence>
<keyword evidence="1" id="KW-1133">Transmembrane helix</keyword>
<comment type="caution">
    <text evidence="2">The sequence shown here is derived from an EMBL/GenBank/DDBJ whole genome shotgun (WGS) entry which is preliminary data.</text>
</comment>